<keyword evidence="2" id="KW-1185">Reference proteome</keyword>
<organism evidence="1 2">
    <name type="scientific">Vicia faba</name>
    <name type="common">Broad bean</name>
    <name type="synonym">Faba vulgaris</name>
    <dbReference type="NCBI Taxonomy" id="3906"/>
    <lineage>
        <taxon>Eukaryota</taxon>
        <taxon>Viridiplantae</taxon>
        <taxon>Streptophyta</taxon>
        <taxon>Embryophyta</taxon>
        <taxon>Tracheophyta</taxon>
        <taxon>Spermatophyta</taxon>
        <taxon>Magnoliopsida</taxon>
        <taxon>eudicotyledons</taxon>
        <taxon>Gunneridae</taxon>
        <taxon>Pentapetalae</taxon>
        <taxon>rosids</taxon>
        <taxon>fabids</taxon>
        <taxon>Fabales</taxon>
        <taxon>Fabaceae</taxon>
        <taxon>Papilionoideae</taxon>
        <taxon>50 kb inversion clade</taxon>
        <taxon>NPAAA clade</taxon>
        <taxon>Hologalegina</taxon>
        <taxon>IRL clade</taxon>
        <taxon>Fabeae</taxon>
        <taxon>Vicia</taxon>
    </lineage>
</organism>
<gene>
    <name evidence="1" type="ORF">VFH_VI066680</name>
</gene>
<dbReference type="Proteomes" id="UP001157006">
    <property type="component" value="Chromosome 6"/>
</dbReference>
<name>A0AAV1B8X2_VICFA</name>
<dbReference type="EMBL" id="OX451741">
    <property type="protein sequence ID" value="CAI8617252.1"/>
    <property type="molecule type" value="Genomic_DNA"/>
</dbReference>
<reference evidence="1 2" key="1">
    <citation type="submission" date="2023-01" db="EMBL/GenBank/DDBJ databases">
        <authorList>
            <person name="Kreplak J."/>
        </authorList>
    </citation>
    <scope>NUCLEOTIDE SEQUENCE [LARGE SCALE GENOMIC DNA]</scope>
</reference>
<protein>
    <recommendedName>
        <fullName evidence="3">Secreted protein</fullName>
    </recommendedName>
</protein>
<proteinExistence type="predicted"/>
<dbReference type="AlphaFoldDB" id="A0AAV1B8X2"/>
<sequence>MEITLQNLRVWLLSLMAVLLRLRLSTTAKLLLSWQYCQGLVLGKLNYCPWTVFLQLHIISFLATLLEPERTSLFNSLNLMVYYVLYKCSCCFLNAHSCCHSHHGSNSCHKYFWYINQAKSIHFSMLPILYHEAPA</sequence>
<evidence type="ECO:0008006" key="3">
    <source>
        <dbReference type="Google" id="ProtNLM"/>
    </source>
</evidence>
<accession>A0AAV1B8X2</accession>
<evidence type="ECO:0000313" key="1">
    <source>
        <dbReference type="EMBL" id="CAI8617252.1"/>
    </source>
</evidence>
<evidence type="ECO:0000313" key="2">
    <source>
        <dbReference type="Proteomes" id="UP001157006"/>
    </source>
</evidence>